<dbReference type="AlphaFoldDB" id="A0A2Z7BF77"/>
<feature type="region of interest" description="Disordered" evidence="1">
    <location>
        <begin position="171"/>
        <end position="193"/>
    </location>
</feature>
<evidence type="ECO:0000256" key="2">
    <source>
        <dbReference type="SAM" id="Phobius"/>
    </source>
</evidence>
<dbReference type="Proteomes" id="UP000250235">
    <property type="component" value="Unassembled WGS sequence"/>
</dbReference>
<reference evidence="3 4" key="1">
    <citation type="journal article" date="2015" name="Proc. Natl. Acad. Sci. U.S.A.">
        <title>The resurrection genome of Boea hygrometrica: A blueprint for survival of dehydration.</title>
        <authorList>
            <person name="Xiao L."/>
            <person name="Yang G."/>
            <person name="Zhang L."/>
            <person name="Yang X."/>
            <person name="Zhao S."/>
            <person name="Ji Z."/>
            <person name="Zhou Q."/>
            <person name="Hu M."/>
            <person name="Wang Y."/>
            <person name="Chen M."/>
            <person name="Xu Y."/>
            <person name="Jin H."/>
            <person name="Xiao X."/>
            <person name="Hu G."/>
            <person name="Bao F."/>
            <person name="Hu Y."/>
            <person name="Wan P."/>
            <person name="Li L."/>
            <person name="Deng X."/>
            <person name="Kuang T."/>
            <person name="Xiang C."/>
            <person name="Zhu J.K."/>
            <person name="Oliver M.J."/>
            <person name="He Y."/>
        </authorList>
    </citation>
    <scope>NUCLEOTIDE SEQUENCE [LARGE SCALE GENOMIC DNA]</scope>
    <source>
        <strain evidence="4">cv. XS01</strain>
    </source>
</reference>
<organism evidence="3 4">
    <name type="scientific">Dorcoceras hygrometricum</name>
    <dbReference type="NCBI Taxonomy" id="472368"/>
    <lineage>
        <taxon>Eukaryota</taxon>
        <taxon>Viridiplantae</taxon>
        <taxon>Streptophyta</taxon>
        <taxon>Embryophyta</taxon>
        <taxon>Tracheophyta</taxon>
        <taxon>Spermatophyta</taxon>
        <taxon>Magnoliopsida</taxon>
        <taxon>eudicotyledons</taxon>
        <taxon>Gunneridae</taxon>
        <taxon>Pentapetalae</taxon>
        <taxon>asterids</taxon>
        <taxon>lamiids</taxon>
        <taxon>Lamiales</taxon>
        <taxon>Gesneriaceae</taxon>
        <taxon>Didymocarpoideae</taxon>
        <taxon>Trichosporeae</taxon>
        <taxon>Loxocarpinae</taxon>
        <taxon>Dorcoceras</taxon>
    </lineage>
</organism>
<feature type="transmembrane region" description="Helical" evidence="2">
    <location>
        <begin position="45"/>
        <end position="78"/>
    </location>
</feature>
<dbReference type="EMBL" id="KV006936">
    <property type="protein sequence ID" value="KZV32109.1"/>
    <property type="molecule type" value="Genomic_DNA"/>
</dbReference>
<sequence length="228" mass="25253">MVIKAVGQIWLSKAILGTASEYPAWIAKRHRLGETRFEVRGRFELLGTLVVVIVAQKLKCVCCYSCAVVCICFAYVILQAVIKHTRIMLYAPFLVIPCEQPAVRTYELSLFVVELILVDRVAPILSHELRPSLFCLWLVPCVIEYLGNSHSLTRSVTTLIPGYPGFSAGRGDDSAGGAPRGAHECMGATHSAHSGNNNKWLSRYRLNNSELLAKDHKGRAQQQRTASK</sequence>
<evidence type="ECO:0000256" key="1">
    <source>
        <dbReference type="SAM" id="MobiDB-lite"/>
    </source>
</evidence>
<keyword evidence="2" id="KW-0812">Transmembrane</keyword>
<evidence type="ECO:0000313" key="4">
    <source>
        <dbReference type="Proteomes" id="UP000250235"/>
    </source>
</evidence>
<keyword evidence="4" id="KW-1185">Reference proteome</keyword>
<keyword evidence="2" id="KW-1133">Transmembrane helix</keyword>
<name>A0A2Z7BF77_9LAMI</name>
<keyword evidence="2" id="KW-0472">Membrane</keyword>
<accession>A0A2Z7BF77</accession>
<evidence type="ECO:0000313" key="3">
    <source>
        <dbReference type="EMBL" id="KZV32109.1"/>
    </source>
</evidence>
<gene>
    <name evidence="3" type="ORF">F511_12389</name>
</gene>
<protein>
    <submittedName>
        <fullName evidence="3">Geraniol 8-hydroxylase-like</fullName>
    </submittedName>
</protein>
<proteinExistence type="predicted"/>